<feature type="transmembrane region" description="Helical" evidence="8">
    <location>
        <begin position="153"/>
        <end position="177"/>
    </location>
</feature>
<feature type="transmembrane region" description="Helical" evidence="8">
    <location>
        <begin position="220"/>
        <end position="242"/>
    </location>
</feature>
<organism evidence="10 11">
    <name type="scientific">Microthyrium microscopicum</name>
    <dbReference type="NCBI Taxonomy" id="703497"/>
    <lineage>
        <taxon>Eukaryota</taxon>
        <taxon>Fungi</taxon>
        <taxon>Dikarya</taxon>
        <taxon>Ascomycota</taxon>
        <taxon>Pezizomycotina</taxon>
        <taxon>Dothideomycetes</taxon>
        <taxon>Dothideomycetes incertae sedis</taxon>
        <taxon>Microthyriales</taxon>
        <taxon>Microthyriaceae</taxon>
        <taxon>Microthyrium</taxon>
    </lineage>
</organism>
<dbReference type="InterPro" id="IPR011701">
    <property type="entry name" value="MFS"/>
</dbReference>
<sequence>MDKYSGNSPYGNRPLNSKLDEEKTPYVEVDGSSPDRSPSRGTFIRTQINERKLIWKIDLSILPILFAAYFLQFLDKVIYNYSNVMGIQKDLKLKPNDFTWGATAFFIGYAFAEIPQGFLLQRYNVSKVLGGNIFFWGIVTACTAAVQNGTQLIALRTLLGCCEAVITPALIMLTSAWYQKDESAPRFGFWYCGLGAGQIIGGLISYGAQIHAKASSFQGWRIMFICIGFINVLVAMTIWVWLPATPEEASFLSHDEKEVIAQRLHEDHSGLGAKKLRPRSIMETFLDLQTWLLCLLTILNVIPSGVITTYSAILIKNFGYTAPQAALLNMPSGVVSIICLMGSTWIITKGYQRWAAIIGALCVTLLGACLMSFAPKTNHAALLAGIYLVNAAVAPYALILATAGANYRGYTRKVAGGSIIAAAFSIANIIGPQTFQAKDAPNYYPAKVALVSTTAAAIVVAILLRFLYGYRNHRADQLGEPAMSHVEAKAVRGRTSVDFADPDYRYAY</sequence>
<evidence type="ECO:0000256" key="3">
    <source>
        <dbReference type="ARBA" id="ARBA00022692"/>
    </source>
</evidence>
<evidence type="ECO:0000256" key="5">
    <source>
        <dbReference type="ARBA" id="ARBA00023136"/>
    </source>
</evidence>
<evidence type="ECO:0000256" key="1">
    <source>
        <dbReference type="ARBA" id="ARBA00004141"/>
    </source>
</evidence>
<name>A0A6A6UQT4_9PEZI</name>
<feature type="transmembrane region" description="Helical" evidence="8">
    <location>
        <begin position="189"/>
        <end position="208"/>
    </location>
</feature>
<dbReference type="GO" id="GO:0022857">
    <property type="term" value="F:transmembrane transporter activity"/>
    <property type="evidence" value="ECO:0007669"/>
    <property type="project" value="InterPro"/>
</dbReference>
<dbReference type="OrthoDB" id="6730379at2759"/>
<dbReference type="Proteomes" id="UP000799302">
    <property type="component" value="Unassembled WGS sequence"/>
</dbReference>
<reference evidence="10" key="1">
    <citation type="journal article" date="2020" name="Stud. Mycol.">
        <title>101 Dothideomycetes genomes: a test case for predicting lifestyles and emergence of pathogens.</title>
        <authorList>
            <person name="Haridas S."/>
            <person name="Albert R."/>
            <person name="Binder M."/>
            <person name="Bloem J."/>
            <person name="Labutti K."/>
            <person name="Salamov A."/>
            <person name="Andreopoulos B."/>
            <person name="Baker S."/>
            <person name="Barry K."/>
            <person name="Bills G."/>
            <person name="Bluhm B."/>
            <person name="Cannon C."/>
            <person name="Castanera R."/>
            <person name="Culley D."/>
            <person name="Daum C."/>
            <person name="Ezra D."/>
            <person name="Gonzalez J."/>
            <person name="Henrissat B."/>
            <person name="Kuo A."/>
            <person name="Liang C."/>
            <person name="Lipzen A."/>
            <person name="Lutzoni F."/>
            <person name="Magnuson J."/>
            <person name="Mondo S."/>
            <person name="Nolan M."/>
            <person name="Ohm R."/>
            <person name="Pangilinan J."/>
            <person name="Park H.-J."/>
            <person name="Ramirez L."/>
            <person name="Alfaro M."/>
            <person name="Sun H."/>
            <person name="Tritt A."/>
            <person name="Yoshinaga Y."/>
            <person name="Zwiers L.-H."/>
            <person name="Turgeon B."/>
            <person name="Goodwin S."/>
            <person name="Spatafora J."/>
            <person name="Crous P."/>
            <person name="Grigoriev I."/>
        </authorList>
    </citation>
    <scope>NUCLEOTIDE SEQUENCE</scope>
    <source>
        <strain evidence="10">CBS 115976</strain>
    </source>
</reference>
<evidence type="ECO:0000256" key="6">
    <source>
        <dbReference type="ARBA" id="ARBA00037968"/>
    </source>
</evidence>
<evidence type="ECO:0000313" key="11">
    <source>
        <dbReference type="Proteomes" id="UP000799302"/>
    </source>
</evidence>
<dbReference type="PANTHER" id="PTHR43791">
    <property type="entry name" value="PERMEASE-RELATED"/>
    <property type="match status" value="1"/>
</dbReference>
<feature type="transmembrane region" description="Helical" evidence="8">
    <location>
        <begin position="98"/>
        <end position="116"/>
    </location>
</feature>
<dbReference type="PROSITE" id="PS50850">
    <property type="entry name" value="MFS"/>
    <property type="match status" value="1"/>
</dbReference>
<dbReference type="AlphaFoldDB" id="A0A6A6UQT4"/>
<dbReference type="InterPro" id="IPR020846">
    <property type="entry name" value="MFS_dom"/>
</dbReference>
<dbReference type="PANTHER" id="PTHR43791:SF40">
    <property type="entry name" value="THIAMINE PATHWAY TRANSPORTER THI73"/>
    <property type="match status" value="1"/>
</dbReference>
<feature type="transmembrane region" description="Helical" evidence="8">
    <location>
        <begin position="291"/>
        <end position="313"/>
    </location>
</feature>
<comment type="subcellular location">
    <subcellularLocation>
        <location evidence="1">Membrane</location>
        <topology evidence="1">Multi-pass membrane protein</topology>
    </subcellularLocation>
</comment>
<feature type="transmembrane region" description="Helical" evidence="8">
    <location>
        <begin position="128"/>
        <end position="147"/>
    </location>
</feature>
<feature type="transmembrane region" description="Helical" evidence="8">
    <location>
        <begin position="53"/>
        <end position="74"/>
    </location>
</feature>
<protein>
    <submittedName>
        <fullName evidence="10">Allantoate permease</fullName>
    </submittedName>
</protein>
<dbReference type="Pfam" id="PF07690">
    <property type="entry name" value="MFS_1"/>
    <property type="match status" value="1"/>
</dbReference>
<dbReference type="Gene3D" id="1.20.1250.20">
    <property type="entry name" value="MFS general substrate transporter like domains"/>
    <property type="match status" value="2"/>
</dbReference>
<evidence type="ECO:0000256" key="7">
    <source>
        <dbReference type="SAM" id="MobiDB-lite"/>
    </source>
</evidence>
<dbReference type="SUPFAM" id="SSF103473">
    <property type="entry name" value="MFS general substrate transporter"/>
    <property type="match status" value="1"/>
</dbReference>
<feature type="domain" description="Major facilitator superfamily (MFS) profile" evidence="9">
    <location>
        <begin position="61"/>
        <end position="472"/>
    </location>
</feature>
<evidence type="ECO:0000256" key="2">
    <source>
        <dbReference type="ARBA" id="ARBA00022448"/>
    </source>
</evidence>
<feature type="region of interest" description="Disordered" evidence="7">
    <location>
        <begin position="1"/>
        <end position="41"/>
    </location>
</feature>
<evidence type="ECO:0000256" key="4">
    <source>
        <dbReference type="ARBA" id="ARBA00022989"/>
    </source>
</evidence>
<evidence type="ECO:0000259" key="9">
    <source>
        <dbReference type="PROSITE" id="PS50850"/>
    </source>
</evidence>
<feature type="transmembrane region" description="Helical" evidence="8">
    <location>
        <begin position="414"/>
        <end position="431"/>
    </location>
</feature>
<feature type="transmembrane region" description="Helical" evidence="8">
    <location>
        <begin position="380"/>
        <end position="402"/>
    </location>
</feature>
<feature type="transmembrane region" description="Helical" evidence="8">
    <location>
        <begin position="325"/>
        <end position="347"/>
    </location>
</feature>
<feature type="transmembrane region" description="Helical" evidence="8">
    <location>
        <begin position="443"/>
        <end position="468"/>
    </location>
</feature>
<evidence type="ECO:0000313" key="10">
    <source>
        <dbReference type="EMBL" id="KAF2673757.1"/>
    </source>
</evidence>
<dbReference type="GO" id="GO:0016020">
    <property type="term" value="C:membrane"/>
    <property type="evidence" value="ECO:0007669"/>
    <property type="project" value="UniProtKB-SubCell"/>
</dbReference>
<keyword evidence="5 8" id="KW-0472">Membrane</keyword>
<feature type="transmembrane region" description="Helical" evidence="8">
    <location>
        <begin position="354"/>
        <end position="374"/>
    </location>
</feature>
<dbReference type="EMBL" id="MU004231">
    <property type="protein sequence ID" value="KAF2673757.1"/>
    <property type="molecule type" value="Genomic_DNA"/>
</dbReference>
<keyword evidence="3 8" id="KW-0812">Transmembrane</keyword>
<keyword evidence="2" id="KW-0813">Transport</keyword>
<accession>A0A6A6UQT4</accession>
<proteinExistence type="inferred from homology"/>
<gene>
    <name evidence="10" type="ORF">BT63DRAFT_410721</name>
</gene>
<dbReference type="FunFam" id="1.20.1250.20:FF:000064">
    <property type="entry name" value="MFS allantoate transporter"/>
    <property type="match status" value="1"/>
</dbReference>
<keyword evidence="11" id="KW-1185">Reference proteome</keyword>
<evidence type="ECO:0000256" key="8">
    <source>
        <dbReference type="SAM" id="Phobius"/>
    </source>
</evidence>
<dbReference type="InterPro" id="IPR036259">
    <property type="entry name" value="MFS_trans_sf"/>
</dbReference>
<feature type="compositionally biased region" description="Polar residues" evidence="7">
    <location>
        <begin position="1"/>
        <end position="10"/>
    </location>
</feature>
<comment type="similarity">
    <text evidence="6">Belongs to the major facilitator superfamily. Allantoate permease family.</text>
</comment>
<keyword evidence="4 8" id="KW-1133">Transmembrane helix</keyword>